<organism evidence="2 3">
    <name type="scientific">Methylocapsa polymorpha</name>
    <dbReference type="NCBI Taxonomy" id="3080828"/>
    <lineage>
        <taxon>Bacteria</taxon>
        <taxon>Pseudomonadati</taxon>
        <taxon>Pseudomonadota</taxon>
        <taxon>Alphaproteobacteria</taxon>
        <taxon>Hyphomicrobiales</taxon>
        <taxon>Beijerinckiaceae</taxon>
        <taxon>Methylocapsa</taxon>
    </lineage>
</organism>
<keyword evidence="1" id="KW-0732">Signal</keyword>
<evidence type="ECO:0000256" key="1">
    <source>
        <dbReference type="SAM" id="SignalP"/>
    </source>
</evidence>
<geneLocation type="plasmid" evidence="2 3">
    <name>pRX1</name>
</geneLocation>
<sequence length="215" mass="22845">MSLRAGVLMFGCCVLALAGCGSKEDASEANFGAAISSFLTETGDLCLGFNIRQWPIDVAPGSLLASGQLEALEAAGLVSSEPAAVDEKNIFGKPTGFRTAVKRYQLSDKGKTFYRELSRSGLFANAGEIKGGDFCYGKEALDKVVKWEGPTKPGADQQVRVTYSYKINDLADWAKAPSIASAFPREAQILAGAGKQNWKVIVKLTSAGWEVVSGH</sequence>
<dbReference type="PROSITE" id="PS51257">
    <property type="entry name" value="PROKAR_LIPOPROTEIN"/>
    <property type="match status" value="1"/>
</dbReference>
<dbReference type="RefSeq" id="WP_407341212.1">
    <property type="nucleotide sequence ID" value="NZ_CP136863.1"/>
</dbReference>
<dbReference type="Proteomes" id="UP001626536">
    <property type="component" value="Plasmid pRX1"/>
</dbReference>
<feature type="signal peptide" evidence="1">
    <location>
        <begin position="1"/>
        <end position="18"/>
    </location>
</feature>
<evidence type="ECO:0008006" key="4">
    <source>
        <dbReference type="Google" id="ProtNLM"/>
    </source>
</evidence>
<reference evidence="2 3" key="1">
    <citation type="submission" date="2023-10" db="EMBL/GenBank/DDBJ databases">
        <title>Novel methanotroph of the genus Methylocapsa from a subarctic wetland.</title>
        <authorList>
            <person name="Belova S.E."/>
            <person name="Oshkin I.Y."/>
            <person name="Miroshnikov K."/>
            <person name="Dedysh S.N."/>
        </authorList>
    </citation>
    <scope>NUCLEOTIDE SEQUENCE [LARGE SCALE GENOMIC DNA]</scope>
    <source>
        <strain evidence="2 3">RX1</strain>
        <plasmid evidence="2 3">pRX1</plasmid>
    </source>
</reference>
<proteinExistence type="predicted"/>
<protein>
    <recommendedName>
        <fullName evidence="4">Lipoprotein</fullName>
    </recommendedName>
</protein>
<evidence type="ECO:0000313" key="2">
    <source>
        <dbReference type="EMBL" id="WOJ91778.1"/>
    </source>
</evidence>
<dbReference type="EMBL" id="CP136863">
    <property type="protein sequence ID" value="WOJ91778.1"/>
    <property type="molecule type" value="Genomic_DNA"/>
</dbReference>
<name>A0ABZ0HYY8_9HYPH</name>
<feature type="chain" id="PRO_5046920672" description="Lipoprotein" evidence="1">
    <location>
        <begin position="19"/>
        <end position="215"/>
    </location>
</feature>
<keyword evidence="3" id="KW-1185">Reference proteome</keyword>
<keyword evidence="2" id="KW-0614">Plasmid</keyword>
<accession>A0ABZ0HYY8</accession>
<evidence type="ECO:0000313" key="3">
    <source>
        <dbReference type="Proteomes" id="UP001626536"/>
    </source>
</evidence>
<gene>
    <name evidence="2" type="ORF">RZS28_18795</name>
</gene>